<keyword evidence="3" id="KW-0762">Sugar transport</keyword>
<dbReference type="OrthoDB" id="9769191at2"/>
<dbReference type="InterPro" id="IPR050890">
    <property type="entry name" value="PTS_EIIA_component"/>
</dbReference>
<evidence type="ECO:0000256" key="2">
    <source>
        <dbReference type="ARBA" id="ARBA00022448"/>
    </source>
</evidence>
<organism evidence="8 9">
    <name type="scientific">Liquorilactobacillus mali KCTC 3596 = DSM 20444</name>
    <dbReference type="NCBI Taxonomy" id="1046596"/>
    <lineage>
        <taxon>Bacteria</taxon>
        <taxon>Bacillati</taxon>
        <taxon>Bacillota</taxon>
        <taxon>Bacilli</taxon>
        <taxon>Lactobacillales</taxon>
        <taxon>Lactobacillaceae</taxon>
        <taxon>Liquorilactobacillus</taxon>
    </lineage>
</organism>
<feature type="domain" description="PTS EIIA type-1" evidence="7">
    <location>
        <begin position="32"/>
        <end position="136"/>
    </location>
</feature>
<evidence type="ECO:0000256" key="4">
    <source>
        <dbReference type="ARBA" id="ARBA00022679"/>
    </source>
</evidence>
<comment type="subcellular location">
    <subcellularLocation>
        <location evidence="1">Cytoplasm</location>
    </subcellularLocation>
</comment>
<dbReference type="SUPFAM" id="SSF51261">
    <property type="entry name" value="Duplicated hybrid motif"/>
    <property type="match status" value="1"/>
</dbReference>
<dbReference type="AlphaFoldDB" id="J0KZ34"/>
<dbReference type="PANTHER" id="PTHR45008:SF1">
    <property type="entry name" value="PTS SYSTEM GLUCOSE-SPECIFIC EIIA COMPONENT"/>
    <property type="match status" value="1"/>
</dbReference>
<dbReference type="InterPro" id="IPR001127">
    <property type="entry name" value="PTS_EIIA_1_perm"/>
</dbReference>
<keyword evidence="2" id="KW-0813">Transport</keyword>
<dbReference type="EMBL" id="AYYH01000038">
    <property type="protein sequence ID" value="KRN08979.1"/>
    <property type="molecule type" value="Genomic_DNA"/>
</dbReference>
<gene>
    <name evidence="8" type="ORF">FD00_GL001500</name>
</gene>
<sequence>MFNFLKKSVVQADNHLYAPITGQVRSITESSDAMFSQKMMGDGFVVFPISEKIVSPVAGKVTMIADTKHAIGLKMANNVEVLIHLGIDTVNMQGKPFNLVVKVGDVLNPGDKIGYMDLKEIAEVGLASDVMVALTNSDDKISRLQLTAEDFNAGDRVGEMFL</sequence>
<accession>J0KZ34</accession>
<dbReference type="GO" id="GO:0005737">
    <property type="term" value="C:cytoplasm"/>
    <property type="evidence" value="ECO:0007669"/>
    <property type="project" value="UniProtKB-SubCell"/>
</dbReference>
<evidence type="ECO:0000313" key="9">
    <source>
        <dbReference type="Proteomes" id="UP000050898"/>
    </source>
</evidence>
<dbReference type="Proteomes" id="UP000050898">
    <property type="component" value="Unassembled WGS sequence"/>
</dbReference>
<evidence type="ECO:0000256" key="1">
    <source>
        <dbReference type="ARBA" id="ARBA00004496"/>
    </source>
</evidence>
<evidence type="ECO:0000256" key="5">
    <source>
        <dbReference type="ARBA" id="ARBA00022683"/>
    </source>
</evidence>
<dbReference type="RefSeq" id="WP_003689257.1">
    <property type="nucleotide sequence ID" value="NZ_AKKT01000094.1"/>
</dbReference>
<dbReference type="GeneID" id="98315426"/>
<dbReference type="PANTHER" id="PTHR45008">
    <property type="entry name" value="PTS SYSTEM GLUCOSE-SPECIFIC EIIA COMPONENT"/>
    <property type="match status" value="1"/>
</dbReference>
<keyword evidence="5" id="KW-0598">Phosphotransferase system</keyword>
<dbReference type="GO" id="GO:0016301">
    <property type="term" value="F:kinase activity"/>
    <property type="evidence" value="ECO:0007669"/>
    <property type="project" value="UniProtKB-KW"/>
</dbReference>
<keyword evidence="9" id="KW-1185">Reference proteome</keyword>
<protein>
    <submittedName>
        <fullName evidence="8">PTS system sugar-specific transporter subunit EIIA</fullName>
    </submittedName>
</protein>
<reference evidence="8 9" key="1">
    <citation type="journal article" date="2015" name="Genome Announc.">
        <title>Expanding the biotechnology potential of lactobacilli through comparative genomics of 213 strains and associated genera.</title>
        <authorList>
            <person name="Sun Z."/>
            <person name="Harris H.M."/>
            <person name="McCann A."/>
            <person name="Guo C."/>
            <person name="Argimon S."/>
            <person name="Zhang W."/>
            <person name="Yang X."/>
            <person name="Jeffery I.B."/>
            <person name="Cooney J.C."/>
            <person name="Kagawa T.F."/>
            <person name="Liu W."/>
            <person name="Song Y."/>
            <person name="Salvetti E."/>
            <person name="Wrobel A."/>
            <person name="Rasinkangas P."/>
            <person name="Parkhill J."/>
            <person name="Rea M.C."/>
            <person name="O'Sullivan O."/>
            <person name="Ritari J."/>
            <person name="Douillard F.P."/>
            <person name="Paul Ross R."/>
            <person name="Yang R."/>
            <person name="Briner A.E."/>
            <person name="Felis G.E."/>
            <person name="de Vos W.M."/>
            <person name="Barrangou R."/>
            <person name="Klaenhammer T.R."/>
            <person name="Caufield P.W."/>
            <person name="Cui Y."/>
            <person name="Zhang H."/>
            <person name="O'Toole P.W."/>
        </authorList>
    </citation>
    <scope>NUCLEOTIDE SEQUENCE [LARGE SCALE GENOMIC DNA]</scope>
    <source>
        <strain evidence="8 9">DSM 20444</strain>
    </source>
</reference>
<dbReference type="GO" id="GO:0009401">
    <property type="term" value="P:phosphoenolpyruvate-dependent sugar phosphotransferase system"/>
    <property type="evidence" value="ECO:0007669"/>
    <property type="project" value="UniProtKB-KW"/>
</dbReference>
<dbReference type="PROSITE" id="PS51093">
    <property type="entry name" value="PTS_EIIA_TYPE_1"/>
    <property type="match status" value="1"/>
</dbReference>
<comment type="caution">
    <text evidence="8">The sequence shown here is derived from an EMBL/GenBank/DDBJ whole genome shotgun (WGS) entry which is preliminary data.</text>
</comment>
<dbReference type="Pfam" id="PF00358">
    <property type="entry name" value="PTS_EIIA_1"/>
    <property type="match status" value="1"/>
</dbReference>
<evidence type="ECO:0000256" key="6">
    <source>
        <dbReference type="ARBA" id="ARBA00022777"/>
    </source>
</evidence>
<keyword evidence="4" id="KW-0808">Transferase</keyword>
<dbReference type="Gene3D" id="2.70.70.10">
    <property type="entry name" value="Glucose Permease (Domain IIA)"/>
    <property type="match status" value="1"/>
</dbReference>
<dbReference type="InterPro" id="IPR011055">
    <property type="entry name" value="Dup_hybrid_motif"/>
</dbReference>
<dbReference type="PATRIC" id="fig|1046596.6.peg.1582"/>
<keyword evidence="6" id="KW-0418">Kinase</keyword>
<evidence type="ECO:0000256" key="3">
    <source>
        <dbReference type="ARBA" id="ARBA00022597"/>
    </source>
</evidence>
<proteinExistence type="predicted"/>
<evidence type="ECO:0000259" key="7">
    <source>
        <dbReference type="PROSITE" id="PS51093"/>
    </source>
</evidence>
<name>J0KZ34_9LACO</name>
<dbReference type="NCBIfam" id="TIGR00830">
    <property type="entry name" value="PTBA"/>
    <property type="match status" value="1"/>
</dbReference>
<evidence type="ECO:0000313" key="8">
    <source>
        <dbReference type="EMBL" id="KRN08979.1"/>
    </source>
</evidence>